<evidence type="ECO:0000256" key="1">
    <source>
        <dbReference type="ARBA" id="ARBA00004370"/>
    </source>
</evidence>
<keyword evidence="3" id="KW-0812">Transmembrane</keyword>
<evidence type="ECO:0000313" key="6">
    <source>
        <dbReference type="EMBL" id="KAF6223553.1"/>
    </source>
</evidence>
<evidence type="ECO:0000313" key="7">
    <source>
        <dbReference type="Proteomes" id="UP000593566"/>
    </source>
</evidence>
<gene>
    <name evidence="6" type="ORF">HO133_000396</name>
</gene>
<dbReference type="Proteomes" id="UP000593566">
    <property type="component" value="Unassembled WGS sequence"/>
</dbReference>
<dbReference type="RefSeq" id="XP_037152770.1">
    <property type="nucleotide sequence ID" value="XM_037291335.1"/>
</dbReference>
<comment type="subcellular location">
    <subcellularLocation>
        <location evidence="1">Membrane</location>
    </subcellularLocation>
</comment>
<sequence>MASFLLPRSRPLFSLTLGLGLSSLYASQALYRQKPRLCEGPGATPLTTVSESFKAYSRDAKVPVFKDGRPNPRAYRQISAGSIVGLLGGVAVSTFSKTLAMLFGLLVFGVQYMASQGYNIIPTTKLQRYVKGIDLRSAVEDNVAFKLSFGLTFALASLASF</sequence>
<dbReference type="EMBL" id="JACCJB010000010">
    <property type="protein sequence ID" value="KAF6223553.1"/>
    <property type="molecule type" value="Genomic_DNA"/>
</dbReference>
<evidence type="ECO:0000256" key="2">
    <source>
        <dbReference type="ARBA" id="ARBA00009160"/>
    </source>
</evidence>
<name>A0A8H6CHK7_9LECA</name>
<dbReference type="GO" id="GO:0016020">
    <property type="term" value="C:membrane"/>
    <property type="evidence" value="ECO:0007669"/>
    <property type="project" value="UniProtKB-SubCell"/>
</dbReference>
<keyword evidence="5" id="KW-0472">Membrane</keyword>
<proteinExistence type="inferred from homology"/>
<comment type="similarity">
    <text evidence="2">Belongs to the FUN14 family.</text>
</comment>
<dbReference type="AlphaFoldDB" id="A0A8H6CHK7"/>
<dbReference type="Pfam" id="PF04930">
    <property type="entry name" value="FUN14"/>
    <property type="match status" value="1"/>
</dbReference>
<keyword evidence="7" id="KW-1185">Reference proteome</keyword>
<evidence type="ECO:0000256" key="3">
    <source>
        <dbReference type="ARBA" id="ARBA00022692"/>
    </source>
</evidence>
<reference evidence="6 7" key="1">
    <citation type="journal article" date="2020" name="Genomics">
        <title>Complete, high-quality genomes from long-read metagenomic sequencing of two wolf lichen thalli reveals enigmatic genome architecture.</title>
        <authorList>
            <person name="McKenzie S.K."/>
            <person name="Walston R.F."/>
            <person name="Allen J.L."/>
        </authorList>
    </citation>
    <scope>NUCLEOTIDE SEQUENCE [LARGE SCALE GENOMIC DNA]</scope>
    <source>
        <strain evidence="6">WasteWater1</strain>
    </source>
</reference>
<evidence type="ECO:0000256" key="4">
    <source>
        <dbReference type="ARBA" id="ARBA00022989"/>
    </source>
</evidence>
<evidence type="ECO:0000256" key="5">
    <source>
        <dbReference type="ARBA" id="ARBA00023136"/>
    </source>
</evidence>
<protein>
    <recommendedName>
        <fullName evidence="8">Fun14 family protein</fullName>
    </recommendedName>
</protein>
<evidence type="ECO:0008006" key="8">
    <source>
        <dbReference type="Google" id="ProtNLM"/>
    </source>
</evidence>
<keyword evidence="4" id="KW-1133">Transmembrane helix</keyword>
<dbReference type="InterPro" id="IPR007014">
    <property type="entry name" value="FUN14"/>
</dbReference>
<accession>A0A8H6CHK7</accession>
<dbReference type="GeneID" id="59328815"/>
<organism evidence="6 7">
    <name type="scientific">Letharia lupina</name>
    <dbReference type="NCBI Taxonomy" id="560253"/>
    <lineage>
        <taxon>Eukaryota</taxon>
        <taxon>Fungi</taxon>
        <taxon>Dikarya</taxon>
        <taxon>Ascomycota</taxon>
        <taxon>Pezizomycotina</taxon>
        <taxon>Lecanoromycetes</taxon>
        <taxon>OSLEUM clade</taxon>
        <taxon>Lecanoromycetidae</taxon>
        <taxon>Lecanorales</taxon>
        <taxon>Lecanorineae</taxon>
        <taxon>Parmeliaceae</taxon>
        <taxon>Letharia</taxon>
    </lineage>
</organism>
<comment type="caution">
    <text evidence="6">The sequence shown here is derived from an EMBL/GenBank/DDBJ whole genome shotgun (WGS) entry which is preliminary data.</text>
</comment>